<evidence type="ECO:0000256" key="10">
    <source>
        <dbReference type="ARBA" id="ARBA00039619"/>
    </source>
</evidence>
<evidence type="ECO:0000256" key="13">
    <source>
        <dbReference type="ARBA" id="ARBA00042730"/>
    </source>
</evidence>
<dbReference type="Proteomes" id="UP000009136">
    <property type="component" value="Chromosome 17"/>
</dbReference>
<evidence type="ECO:0000256" key="14">
    <source>
        <dbReference type="ARBA" id="ARBA00046107"/>
    </source>
</evidence>
<name>A0A3Q1MT60_BOVIN</name>
<sequence>MPMFVVNTNVPRASVPDGLLSELTQQLAQATGKPAQYIAVHVVPDQLMTFGGSSEPCALCSLHSIGKIGGAQNRSYSKLLCGLLTERLRISPDRCVGAGGRGARGLGGTRTAGSASLPPSQDLHQLLRHERGQRGLERLHLRLRAGPRVPRARSPGAHRFPARPAPPPPNTDPTSLEGAINGVETRAASFFLGLRRNRCRAGPVNVEPRPGRVIPGVCSLAFPRLSPQ</sequence>
<evidence type="ECO:0000256" key="8">
    <source>
        <dbReference type="ARBA" id="ARBA00038932"/>
    </source>
</evidence>
<evidence type="ECO:0000256" key="5">
    <source>
        <dbReference type="ARBA" id="ARBA00023235"/>
    </source>
</evidence>
<dbReference type="EC" id="5.3.2.1" evidence="9"/>
<evidence type="ECO:0000313" key="16">
    <source>
        <dbReference type="Ensembl" id="ENSBTAP00000073394.1"/>
    </source>
</evidence>
<keyword evidence="5" id="KW-0413">Isomerase</keyword>
<dbReference type="InterPro" id="IPR014347">
    <property type="entry name" value="Tautomerase/MIF_sf"/>
</dbReference>
<dbReference type="PANTHER" id="PTHR11954">
    <property type="entry name" value="D-DOPACHROME DECARBOXYLASE"/>
    <property type="match status" value="1"/>
</dbReference>
<reference evidence="16" key="2">
    <citation type="submission" date="2025-08" db="UniProtKB">
        <authorList>
            <consortium name="Ensembl"/>
        </authorList>
    </citation>
    <scope>IDENTIFICATION</scope>
    <source>
        <strain evidence="16">Hereford</strain>
    </source>
</reference>
<keyword evidence="17" id="KW-1185">Reference proteome</keyword>
<dbReference type="AlphaFoldDB" id="A0A3Q1MT60"/>
<keyword evidence="19" id="KW-1267">Proteomics identification</keyword>
<evidence type="ECO:0000256" key="4">
    <source>
        <dbReference type="ARBA" id="ARBA00022525"/>
    </source>
</evidence>
<dbReference type="VGNC" id="VGNC:49557">
    <property type="gene designation" value="MIF"/>
</dbReference>
<gene>
    <name evidence="16 18" type="primary">MIF</name>
</gene>
<dbReference type="Pfam" id="PF01187">
    <property type="entry name" value="MIF"/>
    <property type="match status" value="1"/>
</dbReference>
<evidence type="ECO:0000256" key="11">
    <source>
        <dbReference type="ARBA" id="ARBA00041631"/>
    </source>
</evidence>
<reference evidence="16" key="1">
    <citation type="submission" date="2018-03" db="EMBL/GenBank/DDBJ databases">
        <title>ARS-UCD1.2.</title>
        <authorList>
            <person name="Rosen B.D."/>
            <person name="Bickhart D.M."/>
            <person name="Koren S."/>
            <person name="Schnabel R.D."/>
            <person name="Hall R."/>
            <person name="Zimin A."/>
            <person name="Dreischer C."/>
            <person name="Schultheiss S."/>
            <person name="Schroeder S.G."/>
            <person name="Elsik C.G."/>
            <person name="Couldrey C."/>
            <person name="Liu G.E."/>
            <person name="Van Tassell C.P."/>
            <person name="Phillippy A.M."/>
            <person name="Smith T.P.L."/>
            <person name="Medrano J.F."/>
        </authorList>
    </citation>
    <scope>NUCLEOTIDE SEQUENCE [LARGE SCALE GENOMIC DNA]</scope>
    <source>
        <strain evidence="16">Hereford</strain>
    </source>
</reference>
<dbReference type="GO" id="GO:0004167">
    <property type="term" value="F:dopachrome isomerase activity"/>
    <property type="evidence" value="ECO:0007669"/>
    <property type="project" value="UniProtKB-EC"/>
</dbReference>
<dbReference type="InterPro" id="IPR001398">
    <property type="entry name" value="Macrophage_inhib_fac"/>
</dbReference>
<comment type="catalytic activity">
    <reaction evidence="7">
        <text>L-dopachrome = 5,6-dihydroxyindole-2-carboxylate</text>
        <dbReference type="Rhea" id="RHEA:13041"/>
        <dbReference type="ChEBI" id="CHEBI:16875"/>
        <dbReference type="ChEBI" id="CHEBI:57509"/>
        <dbReference type="EC" id="5.3.3.12"/>
    </reaction>
</comment>
<dbReference type="Ensembl" id="ENSBTAT00000079764.3">
    <property type="protein sequence ID" value="ENSBTAP00000073394.1"/>
    <property type="gene ID" value="ENSBTAG00000007375.6"/>
</dbReference>
<proteinExistence type="evidence at protein level"/>
<evidence type="ECO:0000256" key="2">
    <source>
        <dbReference type="ARBA" id="ARBA00005851"/>
    </source>
</evidence>
<dbReference type="GO" id="GO:0005125">
    <property type="term" value="F:cytokine activity"/>
    <property type="evidence" value="ECO:0007669"/>
    <property type="project" value="UniProtKB-KW"/>
</dbReference>
<dbReference type="PANTHER" id="PTHR11954:SF6">
    <property type="entry name" value="MACROPHAGE MIGRATION INHIBITORY FACTOR"/>
    <property type="match status" value="1"/>
</dbReference>
<evidence type="ECO:0000256" key="9">
    <source>
        <dbReference type="ARBA" id="ARBA00039086"/>
    </source>
</evidence>
<feature type="region of interest" description="Disordered" evidence="15">
    <location>
        <begin position="148"/>
        <end position="176"/>
    </location>
</feature>
<protein>
    <recommendedName>
        <fullName evidence="10">Macrophage migration inhibitory factor</fullName>
        <ecNumber evidence="9">5.3.2.1</ecNumber>
        <ecNumber evidence="8">5.3.3.12</ecNumber>
    </recommendedName>
    <alternativeName>
        <fullName evidence="13">L-dopachrome isomerase</fullName>
    </alternativeName>
    <alternativeName>
        <fullName evidence="11">L-dopachrome tautomerase</fullName>
    </alternativeName>
    <alternativeName>
        <fullName evidence="12">Phenylpyruvate tautomerase</fullName>
    </alternativeName>
</protein>
<comment type="catalytic activity">
    <reaction evidence="6">
        <text>3-phenylpyruvate = enol-phenylpyruvate</text>
        <dbReference type="Rhea" id="RHEA:17097"/>
        <dbReference type="ChEBI" id="CHEBI:16815"/>
        <dbReference type="ChEBI" id="CHEBI:18005"/>
        <dbReference type="EC" id="5.3.2.1"/>
    </reaction>
</comment>
<comment type="function">
    <text evidence="14">Pro-inflammatory cytokine involved in the innate immune response to bacterial pathogens. The expression of MIF at sites of inflammation suggests a role as mediator in regulating the function of macrophages in host defense. Counteracts the anti-inflammatory activity of glucocorticoids. Has phenylpyruvate tautomerase and dopachrome tautomerase activity (in vitro), but the physiological substrate is not known. It is not clear whether the tautomerase activity has any physiological relevance, and whether it is important for cytokine activity.</text>
</comment>
<evidence type="ECO:0000256" key="15">
    <source>
        <dbReference type="SAM" id="MobiDB-lite"/>
    </source>
</evidence>
<dbReference type="InterPro" id="IPR019829">
    <property type="entry name" value="Macrophage_inhib_fac_CS"/>
</dbReference>
<dbReference type="SUPFAM" id="SSF55331">
    <property type="entry name" value="Tautomerase/MIF"/>
    <property type="match status" value="1"/>
</dbReference>
<evidence type="ECO:0000256" key="1">
    <source>
        <dbReference type="ARBA" id="ARBA00004613"/>
    </source>
</evidence>
<keyword evidence="4" id="KW-0964">Secreted</keyword>
<evidence type="ECO:0007829" key="19">
    <source>
        <dbReference type="PeptideAtlas" id="A0A3Q1MT60"/>
    </source>
</evidence>
<evidence type="ECO:0000313" key="18">
    <source>
        <dbReference type="VGNC" id="VGNC:49557"/>
    </source>
</evidence>
<evidence type="ECO:0000256" key="6">
    <source>
        <dbReference type="ARBA" id="ARBA00036735"/>
    </source>
</evidence>
<dbReference type="OrthoDB" id="255819at2759"/>
<organism evidence="16 17">
    <name type="scientific">Bos taurus</name>
    <name type="common">Bovine</name>
    <dbReference type="NCBI Taxonomy" id="9913"/>
    <lineage>
        <taxon>Eukaryota</taxon>
        <taxon>Metazoa</taxon>
        <taxon>Chordata</taxon>
        <taxon>Craniata</taxon>
        <taxon>Vertebrata</taxon>
        <taxon>Euteleostomi</taxon>
        <taxon>Mammalia</taxon>
        <taxon>Eutheria</taxon>
        <taxon>Laurasiatheria</taxon>
        <taxon>Artiodactyla</taxon>
        <taxon>Ruminantia</taxon>
        <taxon>Pecora</taxon>
        <taxon>Bovidae</taxon>
        <taxon>Bovinae</taxon>
        <taxon>Bos</taxon>
    </lineage>
</organism>
<dbReference type="GeneTree" id="ENSGT00940000155608"/>
<comment type="similarity">
    <text evidence="2">Belongs to the MIF family.</text>
</comment>
<dbReference type="GO" id="GO:0005615">
    <property type="term" value="C:extracellular space"/>
    <property type="evidence" value="ECO:0007669"/>
    <property type="project" value="UniProtKB-KW"/>
</dbReference>
<keyword evidence="3" id="KW-0202">Cytokine</keyword>
<comment type="subcellular location">
    <subcellularLocation>
        <location evidence="1">Secreted</location>
    </subcellularLocation>
</comment>
<dbReference type="Gene3D" id="3.30.429.10">
    <property type="entry name" value="Macrophage Migration Inhibitory Factor"/>
    <property type="match status" value="1"/>
</dbReference>
<evidence type="ECO:0000256" key="12">
    <source>
        <dbReference type="ARBA" id="ARBA00041912"/>
    </source>
</evidence>
<dbReference type="GO" id="GO:0050178">
    <property type="term" value="F:phenylpyruvate tautomerase activity"/>
    <property type="evidence" value="ECO:0007669"/>
    <property type="project" value="UniProtKB-EC"/>
</dbReference>
<dbReference type="Bgee" id="ENSBTAG00000007375">
    <property type="expression patterns" value="Expressed in retina and 108 other cell types or tissues"/>
</dbReference>
<reference evidence="16" key="3">
    <citation type="submission" date="2025-09" db="UniProtKB">
        <authorList>
            <consortium name="Ensembl"/>
        </authorList>
    </citation>
    <scope>IDENTIFICATION</scope>
    <source>
        <strain evidence="16">Hereford</strain>
    </source>
</reference>
<evidence type="ECO:0000313" key="17">
    <source>
        <dbReference type="Proteomes" id="UP000009136"/>
    </source>
</evidence>
<evidence type="ECO:0000256" key="7">
    <source>
        <dbReference type="ARBA" id="ARBA00036823"/>
    </source>
</evidence>
<accession>A0A3Q1MT60</accession>
<dbReference type="EC" id="5.3.3.12" evidence="8"/>
<evidence type="ECO:0000256" key="3">
    <source>
        <dbReference type="ARBA" id="ARBA00022514"/>
    </source>
</evidence>
<dbReference type="PROSITE" id="PS01158">
    <property type="entry name" value="MIF"/>
    <property type="match status" value="1"/>
</dbReference>
<dbReference type="VEuPathDB" id="HostDB:ENSBTAG00000007375"/>